<evidence type="ECO:0008006" key="3">
    <source>
        <dbReference type="Google" id="ProtNLM"/>
    </source>
</evidence>
<accession>A0A4Y8KP32</accession>
<name>A0A4Y8KP32_9MICO</name>
<proteinExistence type="predicted"/>
<dbReference type="RefSeq" id="WP_134173360.1">
    <property type="nucleotide sequence ID" value="NZ_SODI01000001.1"/>
</dbReference>
<gene>
    <name evidence="1" type="ORF">E3T53_05720</name>
</gene>
<dbReference type="AlphaFoldDB" id="A0A4Y8KP32"/>
<dbReference type="OrthoDB" id="3821622at2"/>
<evidence type="ECO:0000313" key="1">
    <source>
        <dbReference type="EMBL" id="TFD80207.1"/>
    </source>
</evidence>
<dbReference type="Proteomes" id="UP000298218">
    <property type="component" value="Unassembled WGS sequence"/>
</dbReference>
<sequence length="323" mass="32166">MSRRPVRHVPKDSSRRRVWVYAAVSAFILFDVALIAFALGTTKADADVAPGVVPTPSSSVTSTPSASPVPEAAAVAASTIVAVPATRLLSAVDGTTAWRATTGTCPAAVASPEVTTDSGATWTTTDATGPTDVTSVQALSAQSGSVVEIVGLDIADCAPEFVKTFVGGDNFRAYPGQLDDQWYVDPANRAEVHAPSGASPAPCDAVLALAPRGPAAAAALCDGDQLFVTTDGAATWSPPVSLPGTVNLASTETGYVAAVAGAAGCSGVQIQALSPELAATVSGCLAVAGDLAGNVALSSAGGTLWVWAGDTVARSADAGATWQ</sequence>
<reference evidence="1 2" key="1">
    <citation type="submission" date="2019-03" db="EMBL/GenBank/DDBJ databases">
        <title>Genomics of glacier-inhabiting Cryobacterium strains.</title>
        <authorList>
            <person name="Liu Q."/>
            <person name="Xin Y.-H."/>
        </authorList>
    </citation>
    <scope>NUCLEOTIDE SEQUENCE [LARGE SCALE GENOMIC DNA]</scope>
    <source>
        <strain evidence="1 2">CGMCC 1.4292</strain>
    </source>
</reference>
<dbReference type="EMBL" id="SOHQ01000017">
    <property type="protein sequence ID" value="TFD80207.1"/>
    <property type="molecule type" value="Genomic_DNA"/>
</dbReference>
<protein>
    <recommendedName>
        <fullName evidence="3">Exo-alpha-sialidase</fullName>
    </recommendedName>
</protein>
<dbReference type="Gene3D" id="2.130.10.10">
    <property type="entry name" value="YVTN repeat-like/Quinoprotein amine dehydrogenase"/>
    <property type="match status" value="1"/>
</dbReference>
<evidence type="ECO:0000313" key="2">
    <source>
        <dbReference type="Proteomes" id="UP000298218"/>
    </source>
</evidence>
<keyword evidence="2" id="KW-1185">Reference proteome</keyword>
<organism evidence="1 2">
    <name type="scientific">Cryobacterium psychrophilum</name>
    <dbReference type="NCBI Taxonomy" id="41988"/>
    <lineage>
        <taxon>Bacteria</taxon>
        <taxon>Bacillati</taxon>
        <taxon>Actinomycetota</taxon>
        <taxon>Actinomycetes</taxon>
        <taxon>Micrococcales</taxon>
        <taxon>Microbacteriaceae</taxon>
        <taxon>Cryobacterium</taxon>
    </lineage>
</organism>
<comment type="caution">
    <text evidence="1">The sequence shown here is derived from an EMBL/GenBank/DDBJ whole genome shotgun (WGS) entry which is preliminary data.</text>
</comment>
<dbReference type="SUPFAM" id="SSF110296">
    <property type="entry name" value="Oligoxyloglucan reducing end-specific cellobiohydrolase"/>
    <property type="match status" value="1"/>
</dbReference>
<dbReference type="InterPro" id="IPR015943">
    <property type="entry name" value="WD40/YVTN_repeat-like_dom_sf"/>
</dbReference>